<dbReference type="Proteomes" id="UP000243459">
    <property type="component" value="Chromosome 3"/>
</dbReference>
<sequence length="120" mass="13561">MWRVLAGQFGVEFVEFEGEGDRVKLADLMKGKEEVWDEIVRENELLPTKLEEVGSWGFVDAVLNVEESHLGSMNKSKEHGFLGFRNSVTSFVSWIDKAKAFKVSRPSNLSVVAISKILWS</sequence>
<organism evidence="1 2">
    <name type="scientific">Asparagus officinalis</name>
    <name type="common">Garden asparagus</name>
    <dbReference type="NCBI Taxonomy" id="4686"/>
    <lineage>
        <taxon>Eukaryota</taxon>
        <taxon>Viridiplantae</taxon>
        <taxon>Streptophyta</taxon>
        <taxon>Embryophyta</taxon>
        <taxon>Tracheophyta</taxon>
        <taxon>Spermatophyta</taxon>
        <taxon>Magnoliopsida</taxon>
        <taxon>Liliopsida</taxon>
        <taxon>Asparagales</taxon>
        <taxon>Asparagaceae</taxon>
        <taxon>Asparagoideae</taxon>
        <taxon>Asparagus</taxon>
    </lineage>
</organism>
<dbReference type="AlphaFoldDB" id="A0A5P1FD69"/>
<keyword evidence="2" id="KW-1185">Reference proteome</keyword>
<name>A0A5P1FD69_ASPOF</name>
<evidence type="ECO:0000313" key="1">
    <source>
        <dbReference type="EMBL" id="ONK76052.1"/>
    </source>
</evidence>
<dbReference type="PANTHER" id="PTHR32487:SF0">
    <property type="entry name" value="3-OXO-DELTA(4,5)-STEROID 5-BETA-REDUCTASE"/>
    <property type="match status" value="1"/>
</dbReference>
<evidence type="ECO:0000313" key="2">
    <source>
        <dbReference type="Proteomes" id="UP000243459"/>
    </source>
</evidence>
<reference evidence="2" key="1">
    <citation type="journal article" date="2017" name="Nat. Commun.">
        <title>The asparagus genome sheds light on the origin and evolution of a young Y chromosome.</title>
        <authorList>
            <person name="Harkess A."/>
            <person name="Zhou J."/>
            <person name="Xu C."/>
            <person name="Bowers J.E."/>
            <person name="Van der Hulst R."/>
            <person name="Ayyampalayam S."/>
            <person name="Mercati F."/>
            <person name="Riccardi P."/>
            <person name="McKain M.R."/>
            <person name="Kakrana A."/>
            <person name="Tang H."/>
            <person name="Ray J."/>
            <person name="Groenendijk J."/>
            <person name="Arikit S."/>
            <person name="Mathioni S.M."/>
            <person name="Nakano M."/>
            <person name="Shan H."/>
            <person name="Telgmann-Rauber A."/>
            <person name="Kanno A."/>
            <person name="Yue Z."/>
            <person name="Chen H."/>
            <person name="Li W."/>
            <person name="Chen Y."/>
            <person name="Xu X."/>
            <person name="Zhang Y."/>
            <person name="Luo S."/>
            <person name="Chen H."/>
            <person name="Gao J."/>
            <person name="Mao Z."/>
            <person name="Pires J.C."/>
            <person name="Luo M."/>
            <person name="Kudrna D."/>
            <person name="Wing R.A."/>
            <person name="Meyers B.C."/>
            <person name="Yi K."/>
            <person name="Kong H."/>
            <person name="Lavrijsen P."/>
            <person name="Sunseri F."/>
            <person name="Falavigna A."/>
            <person name="Ye Y."/>
            <person name="Leebens-Mack J.H."/>
            <person name="Chen G."/>
        </authorList>
    </citation>
    <scope>NUCLEOTIDE SEQUENCE [LARGE SCALE GENOMIC DNA]</scope>
    <source>
        <strain evidence="2">cv. DH0086</strain>
    </source>
</reference>
<gene>
    <name evidence="1" type="ORF">A4U43_C03F23370</name>
</gene>
<dbReference type="PANTHER" id="PTHR32487">
    <property type="entry name" value="3-OXO-DELTA(4,5)-STEROID 5-BETA-REDUCTASE"/>
    <property type="match status" value="1"/>
</dbReference>
<accession>A0A5P1FD69</accession>
<dbReference type="Gramene" id="ONK76052">
    <property type="protein sequence ID" value="ONK76052"/>
    <property type="gene ID" value="A4U43_C03F23370"/>
</dbReference>
<dbReference type="EMBL" id="CM007383">
    <property type="protein sequence ID" value="ONK76052.1"/>
    <property type="molecule type" value="Genomic_DNA"/>
</dbReference>
<proteinExistence type="predicted"/>
<dbReference type="Gene3D" id="3.40.50.720">
    <property type="entry name" value="NAD(P)-binding Rossmann-like Domain"/>
    <property type="match status" value="1"/>
</dbReference>
<protein>
    <submittedName>
        <fullName evidence="1">Uncharacterized protein</fullName>
    </submittedName>
</protein>